<keyword evidence="1 3" id="KW-0378">Hydrolase</keyword>
<dbReference type="Proteomes" id="UP000291933">
    <property type="component" value="Unassembled WGS sequence"/>
</dbReference>
<accession>A0A4Q9KJE5</accession>
<dbReference type="InterPro" id="IPR000086">
    <property type="entry name" value="NUDIX_hydrolase_dom"/>
</dbReference>
<gene>
    <name evidence="3" type="ORF">ET996_10135</name>
</gene>
<dbReference type="GO" id="GO:0016787">
    <property type="term" value="F:hydrolase activity"/>
    <property type="evidence" value="ECO:0007669"/>
    <property type="project" value="UniProtKB-KW"/>
</dbReference>
<dbReference type="GO" id="GO:0006753">
    <property type="term" value="P:nucleoside phosphate metabolic process"/>
    <property type="evidence" value="ECO:0007669"/>
    <property type="project" value="TreeGrafter"/>
</dbReference>
<protein>
    <submittedName>
        <fullName evidence="3">NUDIX hydrolase</fullName>
    </submittedName>
</protein>
<organism evidence="3 4">
    <name type="scientific">Propioniciclava tarda</name>
    <dbReference type="NCBI Taxonomy" id="433330"/>
    <lineage>
        <taxon>Bacteria</taxon>
        <taxon>Bacillati</taxon>
        <taxon>Actinomycetota</taxon>
        <taxon>Actinomycetes</taxon>
        <taxon>Propionibacteriales</taxon>
        <taxon>Propionibacteriaceae</taxon>
        <taxon>Propioniciclava</taxon>
    </lineage>
</organism>
<dbReference type="Pfam" id="PF00293">
    <property type="entry name" value="NUDIX"/>
    <property type="match status" value="1"/>
</dbReference>
<sequence length="225" mass="24897">MLDLPVLTASEIADERLSWPVVEHSVLGRGVIQSFVRDRVETPSGERMVRDYLLHTGAVGVIAVDAEDRVLVVRQYRHPVGFRLIEPPAGLLDLDGEDWLSAAQRELAEEAGVQAREWHVLVDYFTSPGCLQESLRVFLARGLEPAPRPDGFELEGEEAHMDVVLVPLDDLVDAIFAGRVQNPTMVVGALAAQAALRGGRLRDLRRPDAPWAARDAKRDRDAERA</sequence>
<dbReference type="EMBL" id="SDMR01000012">
    <property type="protein sequence ID" value="TBT94543.1"/>
    <property type="molecule type" value="Genomic_DNA"/>
</dbReference>
<dbReference type="PANTHER" id="PTHR11839:SF31">
    <property type="entry name" value="ADP-RIBOSE PYROPHOSPHATASE"/>
    <property type="match status" value="1"/>
</dbReference>
<dbReference type="Gene3D" id="3.90.79.10">
    <property type="entry name" value="Nucleoside Triphosphate Pyrophosphohydrolase"/>
    <property type="match status" value="1"/>
</dbReference>
<evidence type="ECO:0000259" key="2">
    <source>
        <dbReference type="PROSITE" id="PS51462"/>
    </source>
</evidence>
<dbReference type="OrthoDB" id="9806150at2"/>
<dbReference type="RefSeq" id="WP_131172441.1">
    <property type="nucleotide sequence ID" value="NZ_FXTL01000012.1"/>
</dbReference>
<dbReference type="SUPFAM" id="SSF55811">
    <property type="entry name" value="Nudix"/>
    <property type="match status" value="1"/>
</dbReference>
<name>A0A4Q9KJE5_PROTD</name>
<evidence type="ECO:0000313" key="3">
    <source>
        <dbReference type="EMBL" id="TBT94543.1"/>
    </source>
</evidence>
<comment type="caution">
    <text evidence="3">The sequence shown here is derived from an EMBL/GenBank/DDBJ whole genome shotgun (WGS) entry which is preliminary data.</text>
</comment>
<dbReference type="GO" id="GO:0005829">
    <property type="term" value="C:cytosol"/>
    <property type="evidence" value="ECO:0007669"/>
    <property type="project" value="TreeGrafter"/>
</dbReference>
<proteinExistence type="predicted"/>
<dbReference type="PROSITE" id="PS51462">
    <property type="entry name" value="NUDIX"/>
    <property type="match status" value="1"/>
</dbReference>
<evidence type="ECO:0000313" key="4">
    <source>
        <dbReference type="Proteomes" id="UP000291933"/>
    </source>
</evidence>
<dbReference type="GO" id="GO:0019693">
    <property type="term" value="P:ribose phosphate metabolic process"/>
    <property type="evidence" value="ECO:0007669"/>
    <property type="project" value="TreeGrafter"/>
</dbReference>
<keyword evidence="4" id="KW-1185">Reference proteome</keyword>
<reference evidence="3 4" key="1">
    <citation type="submission" date="2019-01" db="EMBL/GenBank/DDBJ databases">
        <title>Lactibacter flavus gen. nov., sp. nov., a novel bacterium of the family Propionibacteriaceae isolated from raw milk and dairy products.</title>
        <authorList>
            <person name="Huptas C."/>
            <person name="Wenning M."/>
            <person name="Breitenwieser F."/>
            <person name="Doll E."/>
            <person name="Von Neubeck M."/>
            <person name="Busse H.-J."/>
            <person name="Scherer S."/>
        </authorList>
    </citation>
    <scope>NUCLEOTIDE SEQUENCE [LARGE SCALE GENOMIC DNA]</scope>
    <source>
        <strain evidence="3 4">DSM 22130</strain>
    </source>
</reference>
<evidence type="ECO:0000256" key="1">
    <source>
        <dbReference type="ARBA" id="ARBA00022801"/>
    </source>
</evidence>
<dbReference type="AlphaFoldDB" id="A0A4Q9KJE5"/>
<feature type="domain" description="Nudix hydrolase" evidence="2">
    <location>
        <begin position="53"/>
        <end position="193"/>
    </location>
</feature>
<dbReference type="PANTHER" id="PTHR11839">
    <property type="entry name" value="UDP/ADP-SUGAR PYROPHOSPHATASE"/>
    <property type="match status" value="1"/>
</dbReference>
<dbReference type="InterPro" id="IPR015797">
    <property type="entry name" value="NUDIX_hydrolase-like_dom_sf"/>
</dbReference>